<reference evidence="1" key="1">
    <citation type="submission" date="2014-09" db="EMBL/GenBank/DDBJ databases">
        <authorList>
            <person name="Magalhaes I.L.F."/>
            <person name="Oliveira U."/>
            <person name="Santos F.R."/>
            <person name="Vidigal T.H.D.A."/>
            <person name="Brescovit A.D."/>
            <person name="Santos A.J."/>
        </authorList>
    </citation>
    <scope>NUCLEOTIDE SEQUENCE</scope>
    <source>
        <tissue evidence="1">Shoot tissue taken approximately 20 cm above the soil surface</tissue>
    </source>
</reference>
<dbReference type="EMBL" id="GBRH01233152">
    <property type="protein sequence ID" value="JAD64743.1"/>
    <property type="molecule type" value="Transcribed_RNA"/>
</dbReference>
<protein>
    <submittedName>
        <fullName evidence="1">Uncharacterized protein</fullName>
    </submittedName>
</protein>
<organism evidence="1">
    <name type="scientific">Arundo donax</name>
    <name type="common">Giant reed</name>
    <name type="synonym">Donax arundinaceus</name>
    <dbReference type="NCBI Taxonomy" id="35708"/>
    <lineage>
        <taxon>Eukaryota</taxon>
        <taxon>Viridiplantae</taxon>
        <taxon>Streptophyta</taxon>
        <taxon>Embryophyta</taxon>
        <taxon>Tracheophyta</taxon>
        <taxon>Spermatophyta</taxon>
        <taxon>Magnoliopsida</taxon>
        <taxon>Liliopsida</taxon>
        <taxon>Poales</taxon>
        <taxon>Poaceae</taxon>
        <taxon>PACMAD clade</taxon>
        <taxon>Arundinoideae</taxon>
        <taxon>Arundineae</taxon>
        <taxon>Arundo</taxon>
    </lineage>
</organism>
<accession>A0A0A9BRJ5</accession>
<sequence length="201" mass="21641">MIFFSSSAGFTCGGTVAAAPLLKKHTSVAMCQRRTLVGKSTSLRLSRRIPVAPAGTSSLPIHLLSASSPREPVKSVSVNIASESSSFSMTNSLRLSETGTGFVAAVTRLAMHRGTSHLLGACRADRPIMLYCASFADQCRRGLHLLSKAAQCPQVRTNTNLMMGGCWMQEQSTGWLQRSWRVNMDKMKDDTSRVTAPASST</sequence>
<name>A0A0A9BRJ5_ARUDO</name>
<evidence type="ECO:0000313" key="1">
    <source>
        <dbReference type="EMBL" id="JAD64743.1"/>
    </source>
</evidence>
<reference evidence="1" key="2">
    <citation type="journal article" date="2015" name="Data Brief">
        <title>Shoot transcriptome of the giant reed, Arundo donax.</title>
        <authorList>
            <person name="Barrero R.A."/>
            <person name="Guerrero F.D."/>
            <person name="Moolhuijzen P."/>
            <person name="Goolsby J.A."/>
            <person name="Tidwell J."/>
            <person name="Bellgard S.E."/>
            <person name="Bellgard M.I."/>
        </authorList>
    </citation>
    <scope>NUCLEOTIDE SEQUENCE</scope>
    <source>
        <tissue evidence="1">Shoot tissue taken approximately 20 cm above the soil surface</tissue>
    </source>
</reference>
<dbReference type="AlphaFoldDB" id="A0A0A9BRJ5"/>
<proteinExistence type="predicted"/>